<proteinExistence type="predicted"/>
<dbReference type="CDD" id="cd06530">
    <property type="entry name" value="S26_SPase_I"/>
    <property type="match status" value="1"/>
</dbReference>
<keyword evidence="2" id="KW-1185">Reference proteome</keyword>
<gene>
    <name evidence="1" type="ORF">EV194_10832</name>
</gene>
<sequence length="171" mass="19605">MVTFLYYCGLNHNNMSPFTETEYLSWLEELLKHGKTVQVPVSGMSMFPFLMKDDVIQVSPIEYGDLKPGQILIFNRESRWIAHRLIKSENGFCYTRGDGNRKVDAAIPFRDVKGVLTGISSSRWILAKYSYGRIGKVLIRTGMVSGPIFWFLGMISYEILCWCRRVFKVGG</sequence>
<dbReference type="GO" id="GO:0006465">
    <property type="term" value="P:signal peptide processing"/>
    <property type="evidence" value="ECO:0007669"/>
    <property type="project" value="InterPro"/>
</dbReference>
<protein>
    <submittedName>
        <fullName evidence="1">Peptidase S24-like protein</fullName>
    </submittedName>
</protein>
<dbReference type="InterPro" id="IPR036286">
    <property type="entry name" value="LexA/Signal_pep-like_sf"/>
</dbReference>
<dbReference type="GO" id="GO:0004252">
    <property type="term" value="F:serine-type endopeptidase activity"/>
    <property type="evidence" value="ECO:0007669"/>
    <property type="project" value="InterPro"/>
</dbReference>
<organism evidence="1 2">
    <name type="scientific">Natronoflexus pectinivorans</name>
    <dbReference type="NCBI Taxonomy" id="682526"/>
    <lineage>
        <taxon>Bacteria</taxon>
        <taxon>Pseudomonadati</taxon>
        <taxon>Bacteroidota</taxon>
        <taxon>Bacteroidia</taxon>
        <taxon>Marinilabiliales</taxon>
        <taxon>Marinilabiliaceae</taxon>
        <taxon>Natronoflexus</taxon>
    </lineage>
</organism>
<dbReference type="EMBL" id="SLWK01000008">
    <property type="protein sequence ID" value="TCO07427.1"/>
    <property type="molecule type" value="Genomic_DNA"/>
</dbReference>
<evidence type="ECO:0000313" key="1">
    <source>
        <dbReference type="EMBL" id="TCO07427.1"/>
    </source>
</evidence>
<comment type="caution">
    <text evidence="1">The sequence shown here is derived from an EMBL/GenBank/DDBJ whole genome shotgun (WGS) entry which is preliminary data.</text>
</comment>
<reference evidence="1 2" key="1">
    <citation type="submission" date="2019-03" db="EMBL/GenBank/DDBJ databases">
        <title>Genomic Encyclopedia of Type Strains, Phase IV (KMG-IV): sequencing the most valuable type-strain genomes for metagenomic binning, comparative biology and taxonomic classification.</title>
        <authorList>
            <person name="Goeker M."/>
        </authorList>
    </citation>
    <scope>NUCLEOTIDE SEQUENCE [LARGE SCALE GENOMIC DNA]</scope>
    <source>
        <strain evidence="1 2">DSM 24179</strain>
    </source>
</reference>
<evidence type="ECO:0000313" key="2">
    <source>
        <dbReference type="Proteomes" id="UP000295221"/>
    </source>
</evidence>
<dbReference type="AlphaFoldDB" id="A0A4R2GGP2"/>
<dbReference type="SUPFAM" id="SSF51306">
    <property type="entry name" value="LexA/Signal peptidase"/>
    <property type="match status" value="1"/>
</dbReference>
<accession>A0A4R2GGP2</accession>
<name>A0A4R2GGP2_9BACT</name>
<dbReference type="InterPro" id="IPR019533">
    <property type="entry name" value="Peptidase_S26"/>
</dbReference>
<dbReference type="Proteomes" id="UP000295221">
    <property type="component" value="Unassembled WGS sequence"/>
</dbReference>